<dbReference type="PANTHER" id="PTHR45138:SF9">
    <property type="entry name" value="DIGUANYLATE CYCLASE DGCM-RELATED"/>
    <property type="match status" value="1"/>
</dbReference>
<dbReference type="Gene3D" id="3.30.450.20">
    <property type="entry name" value="PAS domain"/>
    <property type="match status" value="1"/>
</dbReference>
<dbReference type="Gene3D" id="3.30.70.270">
    <property type="match status" value="1"/>
</dbReference>
<proteinExistence type="predicted"/>
<keyword evidence="5" id="KW-0472">Membrane</keyword>
<evidence type="ECO:0000256" key="5">
    <source>
        <dbReference type="SAM" id="Phobius"/>
    </source>
</evidence>
<protein>
    <recommendedName>
        <fullName evidence="2">diguanylate cyclase</fullName>
        <ecNumber evidence="2">2.7.7.65</ecNumber>
    </recommendedName>
</protein>
<dbReference type="SMART" id="SM00267">
    <property type="entry name" value="GGDEF"/>
    <property type="match status" value="1"/>
</dbReference>
<feature type="transmembrane region" description="Helical" evidence="5">
    <location>
        <begin position="12"/>
        <end position="35"/>
    </location>
</feature>
<dbReference type="CDD" id="cd01949">
    <property type="entry name" value="GGDEF"/>
    <property type="match status" value="1"/>
</dbReference>
<accession>A0A975AJ51</accession>
<dbReference type="EMBL" id="CP071504">
    <property type="protein sequence ID" value="QSX28725.1"/>
    <property type="molecule type" value="Genomic_DNA"/>
</dbReference>
<feature type="coiled-coil region" evidence="4">
    <location>
        <begin position="525"/>
        <end position="552"/>
    </location>
</feature>
<organism evidence="7 8">
    <name type="scientific">Shewanella cyperi</name>
    <dbReference type="NCBI Taxonomy" id="2814292"/>
    <lineage>
        <taxon>Bacteria</taxon>
        <taxon>Pseudomonadati</taxon>
        <taxon>Pseudomonadota</taxon>
        <taxon>Gammaproteobacteria</taxon>
        <taxon>Alteromonadales</taxon>
        <taxon>Shewanellaceae</taxon>
        <taxon>Shewanella</taxon>
    </lineage>
</organism>
<evidence type="ECO:0000313" key="8">
    <source>
        <dbReference type="Proteomes" id="UP000663281"/>
    </source>
</evidence>
<feature type="transmembrane region" description="Helical" evidence="5">
    <location>
        <begin position="42"/>
        <end position="68"/>
    </location>
</feature>
<evidence type="ECO:0000256" key="1">
    <source>
        <dbReference type="ARBA" id="ARBA00001946"/>
    </source>
</evidence>
<reference evidence="7 8" key="1">
    <citation type="submission" date="2021-03" db="EMBL/GenBank/DDBJ databases">
        <title>Novel species identification of genus Shewanella.</title>
        <authorList>
            <person name="Liu G."/>
            <person name="Zhang Q."/>
        </authorList>
    </citation>
    <scope>NUCLEOTIDE SEQUENCE [LARGE SCALE GENOMIC DNA]</scope>
    <source>
        <strain evidence="7 8">FJAT-53726</strain>
    </source>
</reference>
<comment type="cofactor">
    <cofactor evidence="1">
        <name>Mg(2+)</name>
        <dbReference type="ChEBI" id="CHEBI:18420"/>
    </cofactor>
</comment>
<comment type="catalytic activity">
    <reaction evidence="3">
        <text>2 GTP = 3',3'-c-di-GMP + 2 diphosphate</text>
        <dbReference type="Rhea" id="RHEA:24898"/>
        <dbReference type="ChEBI" id="CHEBI:33019"/>
        <dbReference type="ChEBI" id="CHEBI:37565"/>
        <dbReference type="ChEBI" id="CHEBI:58805"/>
        <dbReference type="EC" id="2.7.7.65"/>
    </reaction>
</comment>
<feature type="transmembrane region" description="Helical" evidence="5">
    <location>
        <begin position="102"/>
        <end position="120"/>
    </location>
</feature>
<feature type="domain" description="GGDEF" evidence="6">
    <location>
        <begin position="580"/>
        <end position="717"/>
    </location>
</feature>
<evidence type="ECO:0000256" key="3">
    <source>
        <dbReference type="ARBA" id="ARBA00034247"/>
    </source>
</evidence>
<sequence length="732" mass="82298">MPHIGISLRQLGLALAFGLTGLLLNLFPLPLFAAVQLIFGNTLYVLAALCLTPGLALITALLCTLGLYWHWHELYVFMLFPLEALWLALARRRGHYALHADLAYWLLLGIPLIYLYGLLATELPSAHLLFAVSKQAVNGLLYTSLGALLLIFIPKLAAMGNRVHGTRHARFSNRLAYVFTLFLTLTLMGSTLAFNEFFLKAQQALIDENLQNKTQYLVQATDNYISEHRTAIAQAADWLSLEVPEPEQQQEMLTRLHRHYPAFVTMLLTNDRANIVAASPAARLLDPLIQSGDYSVADRHYFIEAFYNQRQFLSPVFLGRGFGTDPIVAISAPLFLPGNQLKPRGIIEGSLDLGRFGQLDKLSSKESTHFIIITDEQRKVIYASPKLGLKSLAELPLKPSGGGYRIFLPMVNLSEPDNTHPEYIYETAATEFGWQVYVLQPFEPLLKLAELQYLRTGLLMVLAILAALWMALRISRLMTEPLEQIANHVGRFDELDQLNDSNVTIEVQSLFNRLRHSQQQLLGYQLELEEKVAERTRELELANAELQRLAERDGLTGLFNRHYAVSQFETLQAMCERSGEAITVAILDIDWFKKVNDTYGHLAGDECLRQVAALLGQEFKRDSDVVARYGGEEFLLLLPMTNALKIEDHLNSFRTRLKDTTMTCPSDGREFSISVSIGALVANANYARELDPWIKLADDNLYRAKNAGRNKVFCSILKSPDNGDFQDEAQGI</sequence>
<feature type="transmembrane region" description="Helical" evidence="5">
    <location>
        <begin position="140"/>
        <end position="163"/>
    </location>
</feature>
<dbReference type="Pfam" id="PF00990">
    <property type="entry name" value="GGDEF"/>
    <property type="match status" value="1"/>
</dbReference>
<dbReference type="InterPro" id="IPR000160">
    <property type="entry name" value="GGDEF_dom"/>
</dbReference>
<dbReference type="GO" id="GO:0052621">
    <property type="term" value="F:diguanylate cyclase activity"/>
    <property type="evidence" value="ECO:0007669"/>
    <property type="project" value="UniProtKB-EC"/>
</dbReference>
<dbReference type="FunFam" id="3.30.70.270:FF:000001">
    <property type="entry name" value="Diguanylate cyclase domain protein"/>
    <property type="match status" value="1"/>
</dbReference>
<dbReference type="RefSeq" id="WP_207324096.1">
    <property type="nucleotide sequence ID" value="NZ_CP071504.1"/>
</dbReference>
<evidence type="ECO:0000256" key="4">
    <source>
        <dbReference type="SAM" id="Coils"/>
    </source>
</evidence>
<dbReference type="InterPro" id="IPR029787">
    <property type="entry name" value="Nucleotide_cyclase"/>
</dbReference>
<dbReference type="KEGG" id="scyp:JYB88_10555"/>
<dbReference type="CDD" id="cd12914">
    <property type="entry name" value="PDC1_DGC_like"/>
    <property type="match status" value="1"/>
</dbReference>
<evidence type="ECO:0000256" key="2">
    <source>
        <dbReference type="ARBA" id="ARBA00012528"/>
    </source>
</evidence>
<dbReference type="EC" id="2.7.7.65" evidence="2"/>
<dbReference type="NCBIfam" id="TIGR00254">
    <property type="entry name" value="GGDEF"/>
    <property type="match status" value="1"/>
</dbReference>
<name>A0A975AJ51_9GAMM</name>
<evidence type="ECO:0000259" key="6">
    <source>
        <dbReference type="PROSITE" id="PS50887"/>
    </source>
</evidence>
<keyword evidence="8" id="KW-1185">Reference proteome</keyword>
<dbReference type="InterPro" id="IPR043128">
    <property type="entry name" value="Rev_trsase/Diguanyl_cyclase"/>
</dbReference>
<evidence type="ECO:0000313" key="7">
    <source>
        <dbReference type="EMBL" id="QSX28725.1"/>
    </source>
</evidence>
<dbReference type="InterPro" id="IPR050469">
    <property type="entry name" value="Diguanylate_Cyclase"/>
</dbReference>
<feature type="transmembrane region" description="Helical" evidence="5">
    <location>
        <begin position="74"/>
        <end position="90"/>
    </location>
</feature>
<dbReference type="SUPFAM" id="SSF55073">
    <property type="entry name" value="Nucleotide cyclase"/>
    <property type="match status" value="1"/>
</dbReference>
<keyword evidence="5" id="KW-0812">Transmembrane</keyword>
<keyword evidence="4" id="KW-0175">Coiled coil</keyword>
<dbReference type="PANTHER" id="PTHR45138">
    <property type="entry name" value="REGULATORY COMPONENTS OF SENSORY TRANSDUCTION SYSTEM"/>
    <property type="match status" value="1"/>
</dbReference>
<dbReference type="Proteomes" id="UP000663281">
    <property type="component" value="Chromosome"/>
</dbReference>
<gene>
    <name evidence="7" type="ORF">JYB88_10555</name>
</gene>
<feature type="transmembrane region" description="Helical" evidence="5">
    <location>
        <begin position="175"/>
        <end position="194"/>
    </location>
</feature>
<dbReference type="AlphaFoldDB" id="A0A975AJ51"/>
<keyword evidence="5" id="KW-1133">Transmembrane helix</keyword>
<dbReference type="PROSITE" id="PS50887">
    <property type="entry name" value="GGDEF"/>
    <property type="match status" value="1"/>
</dbReference>